<dbReference type="Gene3D" id="3.10.450.40">
    <property type="match status" value="1"/>
</dbReference>
<reference evidence="2 3" key="1">
    <citation type="submission" date="2024-06" db="EMBL/GenBank/DDBJ databases">
        <title>Genomic Encyclopedia of Type Strains, Phase IV (KMG-IV): sequencing the most valuable type-strain genomes for metagenomic binning, comparative biology and taxonomic classification.</title>
        <authorList>
            <person name="Goeker M."/>
        </authorList>
    </citation>
    <scope>NUCLEOTIDE SEQUENCE [LARGE SCALE GENOMIC DNA]</scope>
    <source>
        <strain evidence="2 3">DSM 29388</strain>
    </source>
</reference>
<accession>A0ABV2LPH7</accession>
<evidence type="ECO:0000313" key="3">
    <source>
        <dbReference type="Proteomes" id="UP001549146"/>
    </source>
</evidence>
<evidence type="ECO:0000313" key="2">
    <source>
        <dbReference type="EMBL" id="MET3730481.1"/>
    </source>
</evidence>
<organism evidence="2 3">
    <name type="scientific">Moheibacter stercoris</name>
    <dbReference type="NCBI Taxonomy" id="1628251"/>
    <lineage>
        <taxon>Bacteria</taxon>
        <taxon>Pseudomonadati</taxon>
        <taxon>Bacteroidota</taxon>
        <taxon>Flavobacteriia</taxon>
        <taxon>Flavobacteriales</taxon>
        <taxon>Weeksellaceae</taxon>
        <taxon>Moheibacter</taxon>
    </lineage>
</organism>
<evidence type="ECO:0000259" key="1">
    <source>
        <dbReference type="Pfam" id="PF04965"/>
    </source>
</evidence>
<feature type="domain" description="IraD/Gp25-like" evidence="1">
    <location>
        <begin position="26"/>
        <end position="127"/>
    </location>
</feature>
<name>A0ABV2LPH7_9FLAO</name>
<protein>
    <submittedName>
        <fullName evidence="2">Phage baseplate assembly protein W</fullName>
    </submittedName>
</protein>
<dbReference type="RefSeq" id="WP_354505405.1">
    <property type="nucleotide sequence ID" value="NZ_JBEPMO010000001.1"/>
</dbReference>
<gene>
    <name evidence="2" type="ORF">ABID46_000033</name>
</gene>
<dbReference type="EMBL" id="JBEPMO010000001">
    <property type="protein sequence ID" value="MET3730481.1"/>
    <property type="molecule type" value="Genomic_DNA"/>
</dbReference>
<proteinExistence type="predicted"/>
<sequence length="144" mass="16821">MKGAYYSSPILFEELISKKELQKTNIENSIAQHINLIITTSFGEVKFNEIFGCKIWDSEFDLLVQPKILKENIKKEIKEAVMKYETRLEVQEVTINIDDTHSISYNRGKRIKRKVNVIINGSVRLTNRPFKFYSHFFIGPLSYA</sequence>
<dbReference type="Proteomes" id="UP001549146">
    <property type="component" value="Unassembled WGS sequence"/>
</dbReference>
<keyword evidence="3" id="KW-1185">Reference proteome</keyword>
<dbReference type="InterPro" id="IPR007048">
    <property type="entry name" value="IraD/Gp25-like"/>
</dbReference>
<comment type="caution">
    <text evidence="2">The sequence shown here is derived from an EMBL/GenBank/DDBJ whole genome shotgun (WGS) entry which is preliminary data.</text>
</comment>
<dbReference type="SUPFAM" id="SSF160719">
    <property type="entry name" value="gpW/gp25-like"/>
    <property type="match status" value="1"/>
</dbReference>
<dbReference type="Pfam" id="PF04965">
    <property type="entry name" value="GPW_gp25"/>
    <property type="match status" value="1"/>
</dbReference>